<sequence length="448" mass="47909">MPAMPSFTESIEVALDANDLGSARTQLSGLDVDALSEHLDHQSPRTRAVLFRLLPKARALDVFERFDTAVQSELIVELSDDDTASLFDRLPPDERVELIDELPAKVAKRIVQTVPSFSRGVTATMLGYPQDSVGRRMGPEYVHAFPDETVAQALDRVKRLGGQAEEIYTIPVTERSRTLAGLISLRALVLAPEGDPVSAHMIDPVSARVDDEAELAARRLLDEEEISALPIVDTEDRLVGMLGGDDAHRIVEAEDREDAARAGGAEPLSRPYLLTSVLGVARSRVVWLLVLAVSGVLTVNVLDIFQATLEQRVALSLFIPLLTGIGGNTGSQAATTVTRALAMDEAQVRDIGHVAFKEARTGLLLGAILGLLGFAVASIVFGLDMGLVIGITLIGVCTIAATVGGVMPLVAKTIRVDPAVFSTPFISTFCDATGLILYFMVAKLVLGI</sequence>
<dbReference type="InterPro" id="IPR006668">
    <property type="entry name" value="Mg_transptr_MgtE_intracell_dom"/>
</dbReference>
<accession>A0A1R4IVU0</accession>
<comment type="similarity">
    <text evidence="2 9">Belongs to the SLC41A transporter family.</text>
</comment>
<dbReference type="InterPro" id="IPR006667">
    <property type="entry name" value="SLC41_membr_dom"/>
</dbReference>
<dbReference type="PANTHER" id="PTHR41394">
    <property type="entry name" value="MAGNESIUM TRANSPORTER MGTE"/>
    <property type="match status" value="1"/>
</dbReference>
<keyword evidence="3 9" id="KW-0813">Transport</keyword>
<dbReference type="AlphaFoldDB" id="A0A1R4IVU0"/>
<dbReference type="GO" id="GO:0005886">
    <property type="term" value="C:plasma membrane"/>
    <property type="evidence" value="ECO:0007669"/>
    <property type="project" value="UniProtKB-SubCell"/>
</dbReference>
<evidence type="ECO:0000313" key="12">
    <source>
        <dbReference type="Proteomes" id="UP000196778"/>
    </source>
</evidence>
<evidence type="ECO:0000256" key="9">
    <source>
        <dbReference type="RuleBase" id="RU362011"/>
    </source>
</evidence>
<dbReference type="InterPro" id="IPR000644">
    <property type="entry name" value="CBS_dom"/>
</dbReference>
<name>A0A1R4IVU0_9MICO</name>
<evidence type="ECO:0000256" key="7">
    <source>
        <dbReference type="ARBA" id="ARBA00023136"/>
    </source>
</evidence>
<dbReference type="Pfam" id="PF03448">
    <property type="entry name" value="MgtE_N"/>
    <property type="match status" value="1"/>
</dbReference>
<dbReference type="Pfam" id="PF00571">
    <property type="entry name" value="CBS"/>
    <property type="match status" value="2"/>
</dbReference>
<keyword evidence="9" id="KW-0479">Metal-binding</keyword>
<keyword evidence="4 9" id="KW-0812">Transmembrane</keyword>
<gene>
    <name evidence="11" type="ORF">FM119_03635</name>
</gene>
<feature type="transmembrane region" description="Helical" evidence="9">
    <location>
        <begin position="419"/>
        <end position="441"/>
    </location>
</feature>
<keyword evidence="6 9" id="KW-1133">Transmembrane helix</keyword>
<dbReference type="Gene3D" id="1.10.357.20">
    <property type="entry name" value="SLC41 divalent cation transporters, integral membrane domain"/>
    <property type="match status" value="1"/>
</dbReference>
<dbReference type="Gene3D" id="3.10.580.10">
    <property type="entry name" value="CBS-domain"/>
    <property type="match status" value="1"/>
</dbReference>
<dbReference type="InterPro" id="IPR036739">
    <property type="entry name" value="SLC41_membr_dom_sf"/>
</dbReference>
<feature type="transmembrane region" description="Helical" evidence="9">
    <location>
        <begin position="363"/>
        <end position="381"/>
    </location>
</feature>
<dbReference type="InterPro" id="IPR046342">
    <property type="entry name" value="CBS_dom_sf"/>
</dbReference>
<feature type="domain" description="CBS" evidence="10">
    <location>
        <begin position="197"/>
        <end position="257"/>
    </location>
</feature>
<dbReference type="SMART" id="SM00924">
    <property type="entry name" value="MgtE_N"/>
    <property type="match status" value="1"/>
</dbReference>
<feature type="transmembrane region" description="Helical" evidence="9">
    <location>
        <begin position="387"/>
        <end position="407"/>
    </location>
</feature>
<dbReference type="SUPFAM" id="SSF161093">
    <property type="entry name" value="MgtE membrane domain-like"/>
    <property type="match status" value="1"/>
</dbReference>
<evidence type="ECO:0000313" key="11">
    <source>
        <dbReference type="EMBL" id="SJN23443.1"/>
    </source>
</evidence>
<comment type="subunit">
    <text evidence="9">Homodimer.</text>
</comment>
<evidence type="ECO:0000256" key="2">
    <source>
        <dbReference type="ARBA" id="ARBA00009749"/>
    </source>
</evidence>
<dbReference type="InterPro" id="IPR006669">
    <property type="entry name" value="MgtE_transporter"/>
</dbReference>
<reference evidence="12" key="1">
    <citation type="submission" date="2017-02" db="EMBL/GenBank/DDBJ databases">
        <authorList>
            <person name="Dridi B."/>
        </authorList>
    </citation>
    <scope>NUCLEOTIDE SEQUENCE [LARGE SCALE GENOMIC DNA]</scope>
    <source>
        <strain evidence="12">EB411</strain>
    </source>
</reference>
<evidence type="ECO:0000256" key="8">
    <source>
        <dbReference type="PROSITE-ProRule" id="PRU00703"/>
    </source>
</evidence>
<dbReference type="Gene3D" id="1.25.60.10">
    <property type="entry name" value="MgtE N-terminal domain-like"/>
    <property type="match status" value="1"/>
</dbReference>
<dbReference type="SUPFAM" id="SSF158791">
    <property type="entry name" value="MgtE N-terminal domain-like"/>
    <property type="match status" value="1"/>
</dbReference>
<protein>
    <recommendedName>
        <fullName evidence="9">Magnesium transporter MgtE</fullName>
    </recommendedName>
</protein>
<dbReference type="PROSITE" id="PS51371">
    <property type="entry name" value="CBS"/>
    <property type="match status" value="1"/>
</dbReference>
<keyword evidence="12" id="KW-1185">Reference proteome</keyword>
<dbReference type="NCBIfam" id="TIGR00400">
    <property type="entry name" value="mgtE"/>
    <property type="match status" value="1"/>
</dbReference>
<evidence type="ECO:0000259" key="10">
    <source>
        <dbReference type="PROSITE" id="PS51371"/>
    </source>
</evidence>
<evidence type="ECO:0000256" key="6">
    <source>
        <dbReference type="ARBA" id="ARBA00022989"/>
    </source>
</evidence>
<evidence type="ECO:0000256" key="3">
    <source>
        <dbReference type="ARBA" id="ARBA00022448"/>
    </source>
</evidence>
<dbReference type="SUPFAM" id="SSF54631">
    <property type="entry name" value="CBS-domain pair"/>
    <property type="match status" value="1"/>
</dbReference>
<organism evidence="11 12">
    <name type="scientific">Mycetocola reblochoni REB411</name>
    <dbReference type="NCBI Taxonomy" id="1255698"/>
    <lineage>
        <taxon>Bacteria</taxon>
        <taxon>Bacillati</taxon>
        <taxon>Actinomycetota</taxon>
        <taxon>Actinomycetes</taxon>
        <taxon>Micrococcales</taxon>
        <taxon>Microbacteriaceae</taxon>
        <taxon>Mycetocola</taxon>
    </lineage>
</organism>
<comment type="function">
    <text evidence="9">Acts as a magnesium transporter.</text>
</comment>
<dbReference type="Pfam" id="PF01769">
    <property type="entry name" value="MgtE"/>
    <property type="match status" value="1"/>
</dbReference>
<evidence type="ECO:0000256" key="4">
    <source>
        <dbReference type="ARBA" id="ARBA00022692"/>
    </source>
</evidence>
<evidence type="ECO:0000256" key="5">
    <source>
        <dbReference type="ARBA" id="ARBA00022842"/>
    </source>
</evidence>
<dbReference type="EMBL" id="FUKR01000022">
    <property type="protein sequence ID" value="SJN23443.1"/>
    <property type="molecule type" value="Genomic_DNA"/>
</dbReference>
<feature type="transmembrane region" description="Helical" evidence="9">
    <location>
        <begin position="285"/>
        <end position="305"/>
    </location>
</feature>
<proteinExistence type="inferred from homology"/>
<dbReference type="Proteomes" id="UP000196778">
    <property type="component" value="Unassembled WGS sequence"/>
</dbReference>
<keyword evidence="9" id="KW-1003">Cell membrane</keyword>
<keyword evidence="5 9" id="KW-0460">Magnesium</keyword>
<comment type="subcellular location">
    <subcellularLocation>
        <location evidence="9">Cell membrane</location>
        <topology evidence="9">Multi-pass membrane protein</topology>
    </subcellularLocation>
    <subcellularLocation>
        <location evidence="1">Membrane</location>
        <topology evidence="1">Multi-pass membrane protein</topology>
    </subcellularLocation>
</comment>
<dbReference type="GO" id="GO:0046872">
    <property type="term" value="F:metal ion binding"/>
    <property type="evidence" value="ECO:0007669"/>
    <property type="project" value="UniProtKB-KW"/>
</dbReference>
<dbReference type="PANTHER" id="PTHR41394:SF8">
    <property type="entry name" value="MAGNESIUM TRANSPORTER MGTE"/>
    <property type="match status" value="1"/>
</dbReference>
<dbReference type="GO" id="GO:0015095">
    <property type="term" value="F:magnesium ion transmembrane transporter activity"/>
    <property type="evidence" value="ECO:0007669"/>
    <property type="project" value="UniProtKB-UniRule"/>
</dbReference>
<comment type="caution">
    <text evidence="9">Lacks conserved residue(s) required for the propagation of feature annotation.</text>
</comment>
<dbReference type="InterPro" id="IPR038076">
    <property type="entry name" value="MgtE_N_sf"/>
</dbReference>
<keyword evidence="8" id="KW-0129">CBS domain</keyword>
<dbReference type="CDD" id="cd04606">
    <property type="entry name" value="CBS_pair_Mg_transporter"/>
    <property type="match status" value="1"/>
</dbReference>
<keyword evidence="7 9" id="KW-0472">Membrane</keyword>
<evidence type="ECO:0000256" key="1">
    <source>
        <dbReference type="ARBA" id="ARBA00004141"/>
    </source>
</evidence>
<dbReference type="RefSeq" id="WP_218778717.1">
    <property type="nucleotide sequence ID" value="NZ_FUKR01000022.1"/>
</dbReference>